<dbReference type="AlphaFoldDB" id="A0A6A4GR71"/>
<feature type="non-terminal residue" evidence="4">
    <location>
        <position position="1"/>
    </location>
</feature>
<keyword evidence="5" id="KW-1185">Reference proteome</keyword>
<keyword evidence="1" id="KW-0227">DNA damage</keyword>
<keyword evidence="1" id="KW-0347">Helicase</keyword>
<keyword evidence="1" id="KW-0547">Nucleotide-binding</keyword>
<dbReference type="GO" id="GO:0005524">
    <property type="term" value="F:ATP binding"/>
    <property type="evidence" value="ECO:0007669"/>
    <property type="project" value="UniProtKB-KW"/>
</dbReference>
<dbReference type="GO" id="GO:0006310">
    <property type="term" value="P:DNA recombination"/>
    <property type="evidence" value="ECO:0007669"/>
    <property type="project" value="UniProtKB-KW"/>
</dbReference>
<evidence type="ECO:0000313" key="4">
    <source>
        <dbReference type="EMBL" id="KAE9387674.1"/>
    </source>
</evidence>
<evidence type="ECO:0000256" key="2">
    <source>
        <dbReference type="SAM" id="Phobius"/>
    </source>
</evidence>
<keyword evidence="2" id="KW-0472">Membrane</keyword>
<keyword evidence="1" id="KW-0067">ATP-binding</keyword>
<keyword evidence="1" id="KW-0378">Hydrolase</keyword>
<dbReference type="InterPro" id="IPR027417">
    <property type="entry name" value="P-loop_NTPase"/>
</dbReference>
<keyword evidence="2" id="KW-1133">Transmembrane helix</keyword>
<dbReference type="EMBL" id="ML769787">
    <property type="protein sequence ID" value="KAE9387674.1"/>
    <property type="molecule type" value="Genomic_DNA"/>
</dbReference>
<dbReference type="OrthoDB" id="3366231at2759"/>
<dbReference type="Pfam" id="PF05970">
    <property type="entry name" value="PIF1"/>
    <property type="match status" value="1"/>
</dbReference>
<evidence type="ECO:0000259" key="3">
    <source>
        <dbReference type="Pfam" id="PF05970"/>
    </source>
</evidence>
<organism evidence="4 5">
    <name type="scientific">Gymnopus androsaceus JB14</name>
    <dbReference type="NCBI Taxonomy" id="1447944"/>
    <lineage>
        <taxon>Eukaryota</taxon>
        <taxon>Fungi</taxon>
        <taxon>Dikarya</taxon>
        <taxon>Basidiomycota</taxon>
        <taxon>Agaricomycotina</taxon>
        <taxon>Agaricomycetes</taxon>
        <taxon>Agaricomycetidae</taxon>
        <taxon>Agaricales</taxon>
        <taxon>Marasmiineae</taxon>
        <taxon>Omphalotaceae</taxon>
        <taxon>Gymnopus</taxon>
    </lineage>
</organism>
<comment type="similarity">
    <text evidence="1">Belongs to the helicase family.</text>
</comment>
<dbReference type="PANTHER" id="PTHR10492:SF57">
    <property type="entry name" value="ATP-DEPENDENT DNA HELICASE"/>
    <property type="match status" value="1"/>
</dbReference>
<dbReference type="InterPro" id="IPR010285">
    <property type="entry name" value="DNA_helicase_pif1-like_DEAD"/>
</dbReference>
<proteinExistence type="inferred from homology"/>
<reference evidence="4" key="1">
    <citation type="journal article" date="2019" name="Environ. Microbiol.">
        <title>Fungal ecological strategies reflected in gene transcription - a case study of two litter decomposers.</title>
        <authorList>
            <person name="Barbi F."/>
            <person name="Kohler A."/>
            <person name="Barry K."/>
            <person name="Baskaran P."/>
            <person name="Daum C."/>
            <person name="Fauchery L."/>
            <person name="Ihrmark K."/>
            <person name="Kuo A."/>
            <person name="LaButti K."/>
            <person name="Lipzen A."/>
            <person name="Morin E."/>
            <person name="Grigoriev I.V."/>
            <person name="Henrissat B."/>
            <person name="Lindahl B."/>
            <person name="Martin F."/>
        </authorList>
    </citation>
    <scope>NUCLEOTIDE SEQUENCE</scope>
    <source>
        <strain evidence="4">JB14</strain>
    </source>
</reference>
<dbReference type="GO" id="GO:0043139">
    <property type="term" value="F:5'-3' DNA helicase activity"/>
    <property type="evidence" value="ECO:0007669"/>
    <property type="project" value="UniProtKB-EC"/>
</dbReference>
<dbReference type="GO" id="GO:0000723">
    <property type="term" value="P:telomere maintenance"/>
    <property type="evidence" value="ECO:0007669"/>
    <property type="project" value="InterPro"/>
</dbReference>
<dbReference type="PANTHER" id="PTHR10492">
    <property type="match status" value="1"/>
</dbReference>
<dbReference type="EC" id="5.6.2.3" evidence="1"/>
<dbReference type="GO" id="GO:0016787">
    <property type="term" value="F:hydrolase activity"/>
    <property type="evidence" value="ECO:0007669"/>
    <property type="project" value="UniProtKB-KW"/>
</dbReference>
<comment type="catalytic activity">
    <reaction evidence="1">
        <text>ATP + H2O = ADP + phosphate + H(+)</text>
        <dbReference type="Rhea" id="RHEA:13065"/>
        <dbReference type="ChEBI" id="CHEBI:15377"/>
        <dbReference type="ChEBI" id="CHEBI:15378"/>
        <dbReference type="ChEBI" id="CHEBI:30616"/>
        <dbReference type="ChEBI" id="CHEBI:43474"/>
        <dbReference type="ChEBI" id="CHEBI:456216"/>
        <dbReference type="EC" id="5.6.2.3"/>
    </reaction>
</comment>
<keyword evidence="1" id="KW-0233">DNA recombination</keyword>
<name>A0A6A4GR71_9AGAR</name>
<feature type="transmembrane region" description="Helical" evidence="2">
    <location>
        <begin position="109"/>
        <end position="128"/>
    </location>
</feature>
<accession>A0A6A4GR71</accession>
<comment type="cofactor">
    <cofactor evidence="1">
        <name>Mg(2+)</name>
        <dbReference type="ChEBI" id="CHEBI:18420"/>
    </cofactor>
</comment>
<feature type="domain" description="DNA helicase Pif1-like DEAD-box helicase" evidence="3">
    <location>
        <begin position="58"/>
        <end position="162"/>
    </location>
</feature>
<evidence type="ECO:0000313" key="5">
    <source>
        <dbReference type="Proteomes" id="UP000799118"/>
    </source>
</evidence>
<gene>
    <name evidence="4" type="ORF">BT96DRAFT_777813</name>
</gene>
<protein>
    <recommendedName>
        <fullName evidence="1">ATP-dependent DNA helicase</fullName>
        <ecNumber evidence="1">5.6.2.3</ecNumber>
    </recommendedName>
</protein>
<dbReference type="Proteomes" id="UP000799118">
    <property type="component" value="Unassembled WGS sequence"/>
</dbReference>
<sequence>LYLLEVILEESGRNLSSFPNMPCPVRNWAGIGENRFIAEQLNYDRDMERVWAEERVAQMNEEQRTAFDAIMGCVLDENANLNNRVFFLDGPGGTGKTFVYNTLCHAVRGYGWIVICVASTGIAALILPGGRTGHSMFKIPVEGLTAQSTCAIPKGSDRANLIR</sequence>
<dbReference type="GO" id="GO:0006281">
    <property type="term" value="P:DNA repair"/>
    <property type="evidence" value="ECO:0007669"/>
    <property type="project" value="UniProtKB-KW"/>
</dbReference>
<keyword evidence="1" id="KW-0234">DNA repair</keyword>
<dbReference type="Gene3D" id="3.40.50.300">
    <property type="entry name" value="P-loop containing nucleotide triphosphate hydrolases"/>
    <property type="match status" value="1"/>
</dbReference>
<evidence type="ECO:0000256" key="1">
    <source>
        <dbReference type="RuleBase" id="RU363044"/>
    </source>
</evidence>
<feature type="non-terminal residue" evidence="4">
    <location>
        <position position="163"/>
    </location>
</feature>
<keyword evidence="2" id="KW-0812">Transmembrane</keyword>
<dbReference type="SUPFAM" id="SSF52540">
    <property type="entry name" value="P-loop containing nucleoside triphosphate hydrolases"/>
    <property type="match status" value="1"/>
</dbReference>